<comment type="caution">
    <text evidence="2">The sequence shown here is derived from an EMBL/GenBank/DDBJ whole genome shotgun (WGS) entry which is preliminary data.</text>
</comment>
<accession>A0ABW2YVN5</accession>
<dbReference type="CDD" id="cd15482">
    <property type="entry name" value="Sialidase_non-viral"/>
    <property type="match status" value="1"/>
</dbReference>
<sequence length="248" mass="27550">MKNKKMRRLFLLTPAIALVLFLLNSFIPKGERAADKKTKTVKLYTNAARTARAGNKDLLINSILKTTDGGEHWNDVSKTPPAIEQSALERFMVKTEGVWIGTNKTGVMRSTDNGKHWQKVINEGGSGMAVSRIEEGFTAIVYNATTKSNEIRISLDKGETWQSINNGLPTSISSIKQMGKYLICGHMGGLYQSANMGKTWKRVLCAIPVHKEFEFLEASIFTRNQREFVLRLYVSGNALYAVSEPAGC</sequence>
<dbReference type="Pfam" id="PF14870">
    <property type="entry name" value="PSII_BNR"/>
    <property type="match status" value="1"/>
</dbReference>
<reference evidence="3" key="1">
    <citation type="journal article" date="2019" name="Int. J. Syst. Evol. Microbiol.">
        <title>The Global Catalogue of Microorganisms (GCM) 10K type strain sequencing project: providing services to taxonomists for standard genome sequencing and annotation.</title>
        <authorList>
            <consortium name="The Broad Institute Genomics Platform"/>
            <consortium name="The Broad Institute Genome Sequencing Center for Infectious Disease"/>
            <person name="Wu L."/>
            <person name="Ma J."/>
        </authorList>
    </citation>
    <scope>NUCLEOTIDE SEQUENCE [LARGE SCALE GENOMIC DNA]</scope>
    <source>
        <strain evidence="3">CCUG 63418</strain>
    </source>
</reference>
<evidence type="ECO:0000313" key="2">
    <source>
        <dbReference type="EMBL" id="MFD0749833.1"/>
    </source>
</evidence>
<feature type="domain" description="Photosynthesis system II assembly factor Ycf48/Hcf136-like" evidence="1">
    <location>
        <begin position="62"/>
        <end position="199"/>
    </location>
</feature>
<keyword evidence="3" id="KW-1185">Reference proteome</keyword>
<dbReference type="RefSeq" id="WP_377098538.1">
    <property type="nucleotide sequence ID" value="NZ_JBHTHU010000005.1"/>
</dbReference>
<dbReference type="InterPro" id="IPR028203">
    <property type="entry name" value="PSII_CF48-like_dom"/>
</dbReference>
<dbReference type="Gene3D" id="2.130.10.10">
    <property type="entry name" value="YVTN repeat-like/Quinoprotein amine dehydrogenase"/>
    <property type="match status" value="1"/>
</dbReference>
<name>A0ABW2YVN5_9SPHI</name>
<dbReference type="SUPFAM" id="SSF110296">
    <property type="entry name" value="Oligoxyloglucan reducing end-specific cellobiohydrolase"/>
    <property type="match status" value="1"/>
</dbReference>
<evidence type="ECO:0000259" key="1">
    <source>
        <dbReference type="Pfam" id="PF14870"/>
    </source>
</evidence>
<dbReference type="InterPro" id="IPR015943">
    <property type="entry name" value="WD40/YVTN_repeat-like_dom_sf"/>
</dbReference>
<gene>
    <name evidence="2" type="ORF">ACFQZS_06745</name>
</gene>
<proteinExistence type="predicted"/>
<organism evidence="2 3">
    <name type="scientific">Mucilaginibacter calamicampi</name>
    <dbReference type="NCBI Taxonomy" id="1302352"/>
    <lineage>
        <taxon>Bacteria</taxon>
        <taxon>Pseudomonadati</taxon>
        <taxon>Bacteroidota</taxon>
        <taxon>Sphingobacteriia</taxon>
        <taxon>Sphingobacteriales</taxon>
        <taxon>Sphingobacteriaceae</taxon>
        <taxon>Mucilaginibacter</taxon>
    </lineage>
</organism>
<protein>
    <submittedName>
        <fullName evidence="2">WD40/YVTN/BNR-like repeat-containing protein</fullName>
    </submittedName>
</protein>
<dbReference type="EMBL" id="JBHTHU010000005">
    <property type="protein sequence ID" value="MFD0749833.1"/>
    <property type="molecule type" value="Genomic_DNA"/>
</dbReference>
<dbReference type="Proteomes" id="UP001596958">
    <property type="component" value="Unassembled WGS sequence"/>
</dbReference>
<evidence type="ECO:0000313" key="3">
    <source>
        <dbReference type="Proteomes" id="UP001596958"/>
    </source>
</evidence>